<name>A0ACC1A7B2_9ROSI</name>
<dbReference type="Proteomes" id="UP001164250">
    <property type="component" value="Chromosome 12"/>
</dbReference>
<sequence length="346" mass="39522">MRVVLVLIFFYSVISSISPTYGFDPLDPHANITIKWDLMQSTPDASDVRVSLFNYQLYRHIDQPGWRMSWDWTGDEVIWNMWGAETTEQGNCTKFRGTQLPYCCEKSPVIIDLMPGAPYNLQTANCCKGGTWNVTCAYSQFLASSNPTCCVSLSAFYNNTIVPCPKCSCNCQELSHTKCPVKVICSQHMCPIRVHWHVKQSYKEYWRVKMTVTNLNVMKNYSNWNLVVLHPNLESLAQAFSFNYRALDQYGYINDTGMLWGIRDYNDVLLQAGDKGNVQTEMILHKDPGTFTFREGWAFPRRILFNGDECVMPLPDDYPRLPNSGHSALASSFTFLLSLLVLTTIL</sequence>
<accession>A0ACC1A7B2</accession>
<gene>
    <name evidence="1" type="ORF">Patl1_11361</name>
</gene>
<dbReference type="EMBL" id="CM047908">
    <property type="protein sequence ID" value="KAJ0082253.1"/>
    <property type="molecule type" value="Genomic_DNA"/>
</dbReference>
<keyword evidence="2" id="KW-1185">Reference proteome</keyword>
<protein>
    <submittedName>
        <fullName evidence="1">Uncharacterized protein</fullName>
    </submittedName>
</protein>
<evidence type="ECO:0000313" key="1">
    <source>
        <dbReference type="EMBL" id="KAJ0082253.1"/>
    </source>
</evidence>
<reference evidence="2" key="1">
    <citation type="journal article" date="2023" name="G3 (Bethesda)">
        <title>Genome assembly and association tests identify interacting loci associated with vigor, precocity, and sex in interspecific pistachio rootstocks.</title>
        <authorList>
            <person name="Palmer W."/>
            <person name="Jacygrad E."/>
            <person name="Sagayaradj S."/>
            <person name="Cavanaugh K."/>
            <person name="Han R."/>
            <person name="Bertier L."/>
            <person name="Beede B."/>
            <person name="Kafkas S."/>
            <person name="Golino D."/>
            <person name="Preece J."/>
            <person name="Michelmore R."/>
        </authorList>
    </citation>
    <scope>NUCLEOTIDE SEQUENCE [LARGE SCALE GENOMIC DNA]</scope>
</reference>
<proteinExistence type="predicted"/>
<comment type="caution">
    <text evidence="1">The sequence shown here is derived from an EMBL/GenBank/DDBJ whole genome shotgun (WGS) entry which is preliminary data.</text>
</comment>
<evidence type="ECO:0000313" key="2">
    <source>
        <dbReference type="Proteomes" id="UP001164250"/>
    </source>
</evidence>
<organism evidence="1 2">
    <name type="scientific">Pistacia atlantica</name>
    <dbReference type="NCBI Taxonomy" id="434234"/>
    <lineage>
        <taxon>Eukaryota</taxon>
        <taxon>Viridiplantae</taxon>
        <taxon>Streptophyta</taxon>
        <taxon>Embryophyta</taxon>
        <taxon>Tracheophyta</taxon>
        <taxon>Spermatophyta</taxon>
        <taxon>Magnoliopsida</taxon>
        <taxon>eudicotyledons</taxon>
        <taxon>Gunneridae</taxon>
        <taxon>Pentapetalae</taxon>
        <taxon>rosids</taxon>
        <taxon>malvids</taxon>
        <taxon>Sapindales</taxon>
        <taxon>Anacardiaceae</taxon>
        <taxon>Pistacia</taxon>
    </lineage>
</organism>